<dbReference type="EMBL" id="CP003607">
    <property type="protein sequence ID" value="AFY84728.1"/>
    <property type="molecule type" value="Genomic_DNA"/>
</dbReference>
<dbReference type="eggNOG" id="COG1196">
    <property type="taxonomic scope" value="Bacteria"/>
</dbReference>
<dbReference type="OrthoDB" id="507311at2"/>
<dbReference type="PATRIC" id="fig|56110.3.peg.6411"/>
<dbReference type="RefSeq" id="WP_015151340.1">
    <property type="nucleotide sequence ID" value="NC_019693.1"/>
</dbReference>
<feature type="coiled-coil region" evidence="1">
    <location>
        <begin position="45"/>
        <end position="101"/>
    </location>
</feature>
<organism evidence="3 4">
    <name type="scientific">Oscillatoria acuminata PCC 6304</name>
    <dbReference type="NCBI Taxonomy" id="56110"/>
    <lineage>
        <taxon>Bacteria</taxon>
        <taxon>Bacillati</taxon>
        <taxon>Cyanobacteriota</taxon>
        <taxon>Cyanophyceae</taxon>
        <taxon>Oscillatoriophycideae</taxon>
        <taxon>Oscillatoriales</taxon>
        <taxon>Oscillatoriaceae</taxon>
        <taxon>Oscillatoria</taxon>
    </lineage>
</organism>
<feature type="coiled-coil region" evidence="1">
    <location>
        <begin position="136"/>
        <end position="163"/>
    </location>
</feature>
<evidence type="ECO:0000313" key="4">
    <source>
        <dbReference type="Proteomes" id="UP000010367"/>
    </source>
</evidence>
<sequence length="507" mass="59025">MSGRKERYVSISEPDLRRLQEQDSRLRSLQQDLPDRLNRMRAEANREMQQRLVPLEHRAKQQEQEAQRLRSNLGELERNTQQRLRIQRQDFQQAVREAEVRQQQALLQEGDRLTSAMRSGFEKQRTEYLRITADQRQEYLALNQQLNQKFSELLKEERQARETGQQMLQQQIDRVFDTLEQERQYKAKLAQELLTDVEQIWQQIDRDYQHQRFAPHQLADLRRNLDLANQNLAAGVFEAAIATSQDTYLKLADLRLELEQKEQEWLLYYTATLEDLQTLITEVQAHRQIEIELGESGGEVETFQAEVDYWTDGRLSAYHQKLDTFQQQLTTGESTLTTEQIQELAQQIAALRPELADIANEAKMQVILSQMRAEIADTVVELLESYGYQLADPQADASYEGTDYRNAYVVKVKNIAGEEIVTVITPEKELGANNISINAFGDRLLDEEQLRQRAEGIFEALHEESGLQLPGETQCYEQPQAEYRDIEQVKRRQNSSQQLPAEGGTRD</sequence>
<name>K9TQP8_9CYAN</name>
<dbReference type="HOGENOM" id="CLU_537295_0_0_3"/>
<evidence type="ECO:0000256" key="2">
    <source>
        <dbReference type="SAM" id="MobiDB-lite"/>
    </source>
</evidence>
<protein>
    <submittedName>
        <fullName evidence="3">Uncharacterized protein</fullName>
    </submittedName>
</protein>
<reference evidence="3 4" key="1">
    <citation type="submission" date="2012-06" db="EMBL/GenBank/DDBJ databases">
        <title>Finished chromosome of genome of Oscillatoria acuminata PCC 6304.</title>
        <authorList>
            <consortium name="US DOE Joint Genome Institute"/>
            <person name="Gugger M."/>
            <person name="Coursin T."/>
            <person name="Rippka R."/>
            <person name="Tandeau De Marsac N."/>
            <person name="Huntemann M."/>
            <person name="Wei C.-L."/>
            <person name="Han J."/>
            <person name="Detter J.C."/>
            <person name="Han C."/>
            <person name="Tapia R."/>
            <person name="Davenport K."/>
            <person name="Daligault H."/>
            <person name="Erkkila T."/>
            <person name="Gu W."/>
            <person name="Munk A.C.C."/>
            <person name="Teshima H."/>
            <person name="Xu Y."/>
            <person name="Chain P."/>
            <person name="Chen A."/>
            <person name="Krypides N."/>
            <person name="Mavromatis K."/>
            <person name="Markowitz V."/>
            <person name="Szeto E."/>
            <person name="Ivanova N."/>
            <person name="Mikhailova N."/>
            <person name="Ovchinnikova G."/>
            <person name="Pagani I."/>
            <person name="Pati A."/>
            <person name="Goodwin L."/>
            <person name="Peters L."/>
            <person name="Pitluck S."/>
            <person name="Woyke T."/>
            <person name="Kerfeld C."/>
        </authorList>
    </citation>
    <scope>NUCLEOTIDE SEQUENCE [LARGE SCALE GENOMIC DNA]</scope>
    <source>
        <strain evidence="3 4">PCC 6304</strain>
    </source>
</reference>
<evidence type="ECO:0000256" key="1">
    <source>
        <dbReference type="SAM" id="Coils"/>
    </source>
</evidence>
<dbReference type="InParanoid" id="K9TQP8"/>
<dbReference type="Proteomes" id="UP000010367">
    <property type="component" value="Chromosome"/>
</dbReference>
<evidence type="ECO:0000313" key="3">
    <source>
        <dbReference type="EMBL" id="AFY84728.1"/>
    </source>
</evidence>
<dbReference type="AlphaFoldDB" id="K9TQP8"/>
<dbReference type="KEGG" id="oac:Oscil6304_5238"/>
<keyword evidence="1" id="KW-0175">Coiled coil</keyword>
<feature type="region of interest" description="Disordered" evidence="2">
    <location>
        <begin position="485"/>
        <end position="507"/>
    </location>
</feature>
<proteinExistence type="predicted"/>
<keyword evidence="4" id="KW-1185">Reference proteome</keyword>
<gene>
    <name evidence="3" type="ORF">Oscil6304_5238</name>
</gene>
<accession>K9TQP8</accession>
<dbReference type="STRING" id="56110.Oscil6304_5238"/>